<accession>A0A645JNE5</accession>
<evidence type="ECO:0000256" key="4">
    <source>
        <dbReference type="ARBA" id="ARBA00022989"/>
    </source>
</evidence>
<comment type="subcellular location">
    <subcellularLocation>
        <location evidence="1">Membrane</location>
        <topology evidence="1">Multi-pass membrane protein</topology>
    </subcellularLocation>
</comment>
<evidence type="ECO:0000256" key="3">
    <source>
        <dbReference type="ARBA" id="ARBA00022692"/>
    </source>
</evidence>
<dbReference type="InterPro" id="IPR001204">
    <property type="entry name" value="Phos_transporter"/>
</dbReference>
<sequence>MLGIPVSTTHTITGAIVGVGSTQRASAVRWGVAGNIVWAWILTIPASAFVAAIAYWVSLQLY</sequence>
<dbReference type="GO" id="GO:0035435">
    <property type="term" value="P:phosphate ion transmembrane transport"/>
    <property type="evidence" value="ECO:0007669"/>
    <property type="project" value="TreeGrafter"/>
</dbReference>
<feature type="transmembrane region" description="Helical" evidence="6">
    <location>
        <begin position="36"/>
        <end position="57"/>
    </location>
</feature>
<gene>
    <name evidence="7" type="ORF">SDC9_212386</name>
</gene>
<keyword evidence="3 6" id="KW-0812">Transmembrane</keyword>
<organism evidence="7">
    <name type="scientific">bioreactor metagenome</name>
    <dbReference type="NCBI Taxonomy" id="1076179"/>
    <lineage>
        <taxon>unclassified sequences</taxon>
        <taxon>metagenomes</taxon>
        <taxon>ecological metagenomes</taxon>
    </lineage>
</organism>
<reference evidence="7" key="1">
    <citation type="submission" date="2019-08" db="EMBL/GenBank/DDBJ databases">
        <authorList>
            <person name="Kucharzyk K."/>
            <person name="Murdoch R.W."/>
            <person name="Higgins S."/>
            <person name="Loffler F."/>
        </authorList>
    </citation>
    <scope>NUCLEOTIDE SEQUENCE</scope>
</reference>
<comment type="caution">
    <text evidence="7">The sequence shown here is derived from an EMBL/GenBank/DDBJ whole genome shotgun (WGS) entry which is preliminary data.</text>
</comment>
<proteinExistence type="predicted"/>
<protein>
    <recommendedName>
        <fullName evidence="8">Low-affinity inorganic phosphate transporter 1</fullName>
    </recommendedName>
</protein>
<evidence type="ECO:0000313" key="7">
    <source>
        <dbReference type="EMBL" id="MPN64610.1"/>
    </source>
</evidence>
<keyword evidence="5 6" id="KW-0472">Membrane</keyword>
<dbReference type="Pfam" id="PF01384">
    <property type="entry name" value="PHO4"/>
    <property type="match status" value="1"/>
</dbReference>
<dbReference type="PANTHER" id="PTHR11101">
    <property type="entry name" value="PHOSPHATE TRANSPORTER"/>
    <property type="match status" value="1"/>
</dbReference>
<dbReference type="GO" id="GO:0016020">
    <property type="term" value="C:membrane"/>
    <property type="evidence" value="ECO:0007669"/>
    <property type="project" value="UniProtKB-SubCell"/>
</dbReference>
<name>A0A645JNE5_9ZZZZ</name>
<dbReference type="EMBL" id="VSSQ01145736">
    <property type="protein sequence ID" value="MPN64610.1"/>
    <property type="molecule type" value="Genomic_DNA"/>
</dbReference>
<keyword evidence="2" id="KW-0813">Transport</keyword>
<dbReference type="AlphaFoldDB" id="A0A645JNE5"/>
<dbReference type="PANTHER" id="PTHR11101:SF80">
    <property type="entry name" value="PHOSPHATE TRANSPORTER"/>
    <property type="match status" value="1"/>
</dbReference>
<evidence type="ECO:0008006" key="8">
    <source>
        <dbReference type="Google" id="ProtNLM"/>
    </source>
</evidence>
<dbReference type="GO" id="GO:0005315">
    <property type="term" value="F:phosphate transmembrane transporter activity"/>
    <property type="evidence" value="ECO:0007669"/>
    <property type="project" value="InterPro"/>
</dbReference>
<evidence type="ECO:0000256" key="6">
    <source>
        <dbReference type="SAM" id="Phobius"/>
    </source>
</evidence>
<evidence type="ECO:0000256" key="2">
    <source>
        <dbReference type="ARBA" id="ARBA00022448"/>
    </source>
</evidence>
<evidence type="ECO:0000256" key="1">
    <source>
        <dbReference type="ARBA" id="ARBA00004141"/>
    </source>
</evidence>
<keyword evidence="4 6" id="KW-1133">Transmembrane helix</keyword>
<evidence type="ECO:0000256" key="5">
    <source>
        <dbReference type="ARBA" id="ARBA00023136"/>
    </source>
</evidence>